<dbReference type="InterPro" id="IPR035671">
    <property type="entry name" value="DsbD_gamma"/>
</dbReference>
<dbReference type="InterPro" id="IPR017937">
    <property type="entry name" value="Thioredoxin_CS"/>
</dbReference>
<feature type="compositionally biased region" description="Low complexity" evidence="7">
    <location>
        <begin position="334"/>
        <end position="371"/>
    </location>
</feature>
<dbReference type="InterPro" id="IPR028250">
    <property type="entry name" value="DsbDN"/>
</dbReference>
<protein>
    <submittedName>
        <fullName evidence="12">Cytochrome C biogenesis protein</fullName>
    </submittedName>
</protein>
<feature type="transmembrane region" description="Helical" evidence="8">
    <location>
        <begin position="460"/>
        <end position="483"/>
    </location>
</feature>
<evidence type="ECO:0000256" key="1">
    <source>
        <dbReference type="ARBA" id="ARBA00004141"/>
    </source>
</evidence>
<organism evidence="12 13">
    <name type="scientific">Luteimonas marina</name>
    <dbReference type="NCBI Taxonomy" id="488485"/>
    <lineage>
        <taxon>Bacteria</taxon>
        <taxon>Pseudomonadati</taxon>
        <taxon>Pseudomonadota</taxon>
        <taxon>Gammaproteobacteria</taxon>
        <taxon>Lysobacterales</taxon>
        <taxon>Lysobacteraceae</taxon>
        <taxon>Luteimonas</taxon>
    </lineage>
</organism>
<dbReference type="AlphaFoldDB" id="A0A5C5U9T6"/>
<dbReference type="OrthoDB" id="9811036at2"/>
<feature type="chain" id="PRO_5022817153" evidence="9">
    <location>
        <begin position="26"/>
        <end position="815"/>
    </location>
</feature>
<feature type="region of interest" description="Disordered" evidence="7">
    <location>
        <begin position="151"/>
        <end position="202"/>
    </location>
</feature>
<feature type="signal peptide" evidence="9">
    <location>
        <begin position="1"/>
        <end position="25"/>
    </location>
</feature>
<feature type="domain" description="Thiol:disulfide interchange protein DsbD N-terminal" evidence="11">
    <location>
        <begin position="206"/>
        <end position="322"/>
    </location>
</feature>
<dbReference type="GO" id="GO:0017004">
    <property type="term" value="P:cytochrome complex assembly"/>
    <property type="evidence" value="ECO:0007669"/>
    <property type="project" value="UniProtKB-KW"/>
</dbReference>
<feature type="transmembrane region" description="Helical" evidence="8">
    <location>
        <begin position="415"/>
        <end position="439"/>
    </location>
</feature>
<evidence type="ECO:0000259" key="10">
    <source>
        <dbReference type="Pfam" id="PF02683"/>
    </source>
</evidence>
<dbReference type="Pfam" id="PF13899">
    <property type="entry name" value="Thioredoxin_7"/>
    <property type="match status" value="1"/>
</dbReference>
<feature type="domain" description="Thiol:disulfide interchange protein DsbD N-terminal" evidence="11">
    <location>
        <begin position="29"/>
        <end position="145"/>
    </location>
</feature>
<dbReference type="PANTHER" id="PTHR32234">
    <property type="entry name" value="THIOL:DISULFIDE INTERCHANGE PROTEIN DSBD"/>
    <property type="match status" value="1"/>
</dbReference>
<keyword evidence="5 8" id="KW-0472">Membrane</keyword>
<dbReference type="Pfam" id="PF02683">
    <property type="entry name" value="DsbD_TM"/>
    <property type="match status" value="1"/>
</dbReference>
<keyword evidence="3" id="KW-0201">Cytochrome c-type biogenesis</keyword>
<dbReference type="Gene3D" id="3.40.30.10">
    <property type="entry name" value="Glutaredoxin"/>
    <property type="match status" value="1"/>
</dbReference>
<feature type="transmembrane region" description="Helical" evidence="8">
    <location>
        <begin position="573"/>
        <end position="599"/>
    </location>
</feature>
<dbReference type="Pfam" id="PF11412">
    <property type="entry name" value="DsbD_N"/>
    <property type="match status" value="2"/>
</dbReference>
<dbReference type="SUPFAM" id="SSF74863">
    <property type="entry name" value="Thiol:disulfide interchange protein DsbD, N-terminal domain (DsbD-alpha)"/>
    <property type="match status" value="2"/>
</dbReference>
<feature type="transmembrane region" description="Helical" evidence="8">
    <location>
        <begin position="667"/>
        <end position="684"/>
    </location>
</feature>
<dbReference type="GO" id="GO:0016020">
    <property type="term" value="C:membrane"/>
    <property type="evidence" value="ECO:0007669"/>
    <property type="project" value="UniProtKB-SubCell"/>
</dbReference>
<evidence type="ECO:0000313" key="12">
    <source>
        <dbReference type="EMBL" id="TWT22608.1"/>
    </source>
</evidence>
<evidence type="ECO:0000259" key="11">
    <source>
        <dbReference type="Pfam" id="PF11412"/>
    </source>
</evidence>
<keyword evidence="4 8" id="KW-1133">Transmembrane helix</keyword>
<keyword evidence="6" id="KW-0676">Redox-active center</keyword>
<dbReference type="EMBL" id="VOHK01000002">
    <property type="protein sequence ID" value="TWT22608.1"/>
    <property type="molecule type" value="Genomic_DNA"/>
</dbReference>
<evidence type="ECO:0000256" key="2">
    <source>
        <dbReference type="ARBA" id="ARBA00022692"/>
    </source>
</evidence>
<feature type="compositionally biased region" description="Low complexity" evidence="7">
    <location>
        <begin position="151"/>
        <end position="161"/>
    </location>
</feature>
<dbReference type="PANTHER" id="PTHR32234:SF3">
    <property type="entry name" value="SUPPRESSION OF COPPER SENSITIVITY PROTEIN"/>
    <property type="match status" value="1"/>
</dbReference>
<evidence type="ECO:0000256" key="7">
    <source>
        <dbReference type="SAM" id="MobiDB-lite"/>
    </source>
</evidence>
<evidence type="ECO:0000256" key="6">
    <source>
        <dbReference type="ARBA" id="ARBA00023284"/>
    </source>
</evidence>
<dbReference type="CDD" id="cd02953">
    <property type="entry name" value="DsbDgamma"/>
    <property type="match status" value="1"/>
</dbReference>
<dbReference type="InterPro" id="IPR036929">
    <property type="entry name" value="DsbDN_sf"/>
</dbReference>
<dbReference type="GO" id="GO:0015035">
    <property type="term" value="F:protein-disulfide reductase activity"/>
    <property type="evidence" value="ECO:0007669"/>
    <property type="project" value="TreeGrafter"/>
</dbReference>
<feature type="transmembrane region" description="Helical" evidence="8">
    <location>
        <begin position="541"/>
        <end position="567"/>
    </location>
</feature>
<dbReference type="InterPro" id="IPR003834">
    <property type="entry name" value="Cyt_c_assmbl_TM_dom"/>
</dbReference>
<dbReference type="InterPro" id="IPR036249">
    <property type="entry name" value="Thioredoxin-like_sf"/>
</dbReference>
<dbReference type="PROSITE" id="PS00194">
    <property type="entry name" value="THIOREDOXIN_1"/>
    <property type="match status" value="1"/>
</dbReference>
<feature type="transmembrane region" description="Helical" evidence="8">
    <location>
        <begin position="498"/>
        <end position="520"/>
    </location>
</feature>
<comment type="subcellular location">
    <subcellularLocation>
        <location evidence="1">Membrane</location>
        <topology evidence="1">Multi-pass membrane protein</topology>
    </subcellularLocation>
</comment>
<feature type="transmembrane region" description="Helical" evidence="8">
    <location>
        <begin position="611"/>
        <end position="631"/>
    </location>
</feature>
<accession>A0A5C5U9T6</accession>
<keyword evidence="13" id="KW-1185">Reference proteome</keyword>
<evidence type="ECO:0000256" key="9">
    <source>
        <dbReference type="SAM" id="SignalP"/>
    </source>
</evidence>
<comment type="caution">
    <text evidence="12">The sequence shown here is derived from an EMBL/GenBank/DDBJ whole genome shotgun (WGS) entry which is preliminary data.</text>
</comment>
<feature type="region of interest" description="Disordered" evidence="7">
    <location>
        <begin position="334"/>
        <end position="406"/>
    </location>
</feature>
<proteinExistence type="predicted"/>
<keyword evidence="2 8" id="KW-0812">Transmembrane</keyword>
<name>A0A5C5U9T6_9GAMM</name>
<keyword evidence="9" id="KW-0732">Signal</keyword>
<sequence>MNPTASWWRRLASIALLAAALPALAATDQDELLPVDEAFALGARAVARDRIEIDWAIAEGYYLYRHRIAVQETGGRFKANPLQLPAGKKHTDEFFGEVETYRSHLTAVQTGAAADGTETLTLQVKYQGCADIGICYPPQTRTLQVALPAAGAPSGATTSSPDPAVAPEGAPAGSDSGFAALGRSLSGAPATSTTPGIGRDGSAQALPLPPEQAFGFEAIAGDGNTLLLRFTPAKGYYLYRDRSRFRLDGAEGIEAGTPRWPKGVAHRDEHFGEVVVYFDQVDVPLPLRRQVAEAATVTLTATFQGCQDEGICYPPMTRTLDVALPAGRVETAGETARALAEAEAAPASLAEGSGKPGSESISASAIDPASDMPGAEIDSDPSRGTDSATGVASDATADNAARTRPPGTALPKGGILGALLLALLGGLVLNLMPCVLPILSLKVLGVAQSGESRAHARRHALWYTLGVLSAFAAIGLLVVALRAGGQALGWGFQLQQPWFVAALVYLMFAVGLSLSGVFTLGGGIGNLGQSLVAKTGPAGDFFTGVLACVVASPCIAPFMGSALAFAFTASPLLALLVFLLLGLGLALPFLLIGFVPALADRLPRPGAWMETLKQVLAFPMYLTAIWLLWVLGKQRGADAMALVAAGLAVFALALWWHERRRWTGGSLGRVLALLLAVLALTPVWKVGSLPPPTRAVQAADGERAAWTPEGLQALRDEGRVVFVNMTADWCVTCKANERRVLSKEAFRNALAEADAAYLVGDYTNTDPAITAFLDAHKAVGVPLYVVYPAGGGEGEVLPALLSDDIVVSALQRAAR</sequence>
<evidence type="ECO:0000256" key="4">
    <source>
        <dbReference type="ARBA" id="ARBA00022989"/>
    </source>
</evidence>
<dbReference type="RefSeq" id="WP_146386126.1">
    <property type="nucleotide sequence ID" value="NZ_VOHK01000002.1"/>
</dbReference>
<gene>
    <name evidence="12" type="ORF">FQY83_06230</name>
</gene>
<feature type="transmembrane region" description="Helical" evidence="8">
    <location>
        <begin position="637"/>
        <end position="655"/>
    </location>
</feature>
<feature type="domain" description="Cytochrome C biogenesis protein transmembrane" evidence="10">
    <location>
        <begin position="418"/>
        <end position="628"/>
    </location>
</feature>
<reference evidence="12 13" key="1">
    <citation type="journal article" date="2008" name="Int. J. Syst. Evol. Microbiol.">
        <title>Luteimonas marina sp. nov., isolated from seawater.</title>
        <authorList>
            <person name="Baik K.S."/>
            <person name="Park S.C."/>
            <person name="Kim M.S."/>
            <person name="Kim E.M."/>
            <person name="Park C."/>
            <person name="Chun J."/>
            <person name="Seong C.N."/>
        </authorList>
    </citation>
    <scope>NUCLEOTIDE SEQUENCE [LARGE SCALE GENOMIC DNA]</scope>
    <source>
        <strain evidence="12 13">FR1330</strain>
    </source>
</reference>
<evidence type="ECO:0000256" key="8">
    <source>
        <dbReference type="SAM" id="Phobius"/>
    </source>
</evidence>
<evidence type="ECO:0000313" key="13">
    <source>
        <dbReference type="Proteomes" id="UP000319980"/>
    </source>
</evidence>
<dbReference type="Proteomes" id="UP000319980">
    <property type="component" value="Unassembled WGS sequence"/>
</dbReference>
<evidence type="ECO:0000256" key="5">
    <source>
        <dbReference type="ARBA" id="ARBA00023136"/>
    </source>
</evidence>
<evidence type="ECO:0000256" key="3">
    <source>
        <dbReference type="ARBA" id="ARBA00022748"/>
    </source>
</evidence>
<dbReference type="SUPFAM" id="SSF52833">
    <property type="entry name" value="Thioredoxin-like"/>
    <property type="match status" value="1"/>
</dbReference>
<dbReference type="Gene3D" id="2.60.40.1250">
    <property type="entry name" value="Thiol:disulfide interchange protein DsbD, N-terminal domain"/>
    <property type="match status" value="2"/>
</dbReference>
<dbReference type="GO" id="GO:0045454">
    <property type="term" value="P:cell redox homeostasis"/>
    <property type="evidence" value="ECO:0007669"/>
    <property type="project" value="TreeGrafter"/>
</dbReference>